<organism evidence="4 5">
    <name type="scientific">Cylindrodendrum hubeiense</name>
    <dbReference type="NCBI Taxonomy" id="595255"/>
    <lineage>
        <taxon>Eukaryota</taxon>
        <taxon>Fungi</taxon>
        <taxon>Dikarya</taxon>
        <taxon>Ascomycota</taxon>
        <taxon>Pezizomycotina</taxon>
        <taxon>Sordariomycetes</taxon>
        <taxon>Hypocreomycetidae</taxon>
        <taxon>Hypocreales</taxon>
        <taxon>Nectriaceae</taxon>
        <taxon>Cylindrodendrum</taxon>
    </lineage>
</organism>
<keyword evidence="2" id="KW-0539">Nucleus</keyword>
<dbReference type="GO" id="GO:0003700">
    <property type="term" value="F:DNA-binding transcription factor activity"/>
    <property type="evidence" value="ECO:0007669"/>
    <property type="project" value="TreeGrafter"/>
</dbReference>
<dbReference type="Pfam" id="PF11951">
    <property type="entry name" value="Fungal_trans_2"/>
    <property type="match status" value="1"/>
</dbReference>
<dbReference type="PANTHER" id="PTHR37534:SF11">
    <property type="entry name" value="ZN(II)2CYS6 TRANSCRIPTION FACTOR (EUROFUNG)"/>
    <property type="match status" value="1"/>
</dbReference>
<dbReference type="EMBL" id="JAANBB010000003">
    <property type="protein sequence ID" value="KAF7557767.1"/>
    <property type="molecule type" value="Genomic_DNA"/>
</dbReference>
<dbReference type="GO" id="GO:0000976">
    <property type="term" value="F:transcription cis-regulatory region binding"/>
    <property type="evidence" value="ECO:0007669"/>
    <property type="project" value="TreeGrafter"/>
</dbReference>
<dbReference type="InterPro" id="IPR021858">
    <property type="entry name" value="Fun_TF"/>
</dbReference>
<dbReference type="PANTHER" id="PTHR37534">
    <property type="entry name" value="TRANSCRIPTIONAL ACTIVATOR PROTEIN UGA3"/>
    <property type="match status" value="1"/>
</dbReference>
<evidence type="ECO:0000256" key="2">
    <source>
        <dbReference type="ARBA" id="ARBA00023242"/>
    </source>
</evidence>
<feature type="region of interest" description="Disordered" evidence="3">
    <location>
        <begin position="303"/>
        <end position="323"/>
    </location>
</feature>
<reference evidence="4" key="1">
    <citation type="submission" date="2020-03" db="EMBL/GenBank/DDBJ databases">
        <title>Draft Genome Sequence of Cylindrodendrum hubeiense.</title>
        <authorList>
            <person name="Buettner E."/>
            <person name="Kellner H."/>
        </authorList>
    </citation>
    <scope>NUCLEOTIDE SEQUENCE</scope>
    <source>
        <strain evidence="4">IHI 201604</strain>
    </source>
</reference>
<accession>A0A9P5LDD4</accession>
<evidence type="ECO:0000313" key="5">
    <source>
        <dbReference type="Proteomes" id="UP000722485"/>
    </source>
</evidence>
<comment type="subcellular location">
    <subcellularLocation>
        <location evidence="1">Nucleus</location>
    </subcellularLocation>
</comment>
<evidence type="ECO:0000256" key="3">
    <source>
        <dbReference type="SAM" id="MobiDB-lite"/>
    </source>
</evidence>
<sequence length="390" mass="43755">MAPRLANQALIQELQALFEAPKSVSSVPSGLLISLFFMSSSCSWVDSRELGLQYLGNARVVLDLLELNLHSLHQEDRQLLGFFKGCLIYEQMLRGIVSNREEDLSALLEWNAVDPASDPLDLHPWTGVSTGIVMLLGKSMALCRKSRDLWHHRPIATYNRMLQALADIEEGQQLEERLLSIEVPTNSERSTDTENGEDSIRVDLYNATEAFRLSSLLQLYQSFPDLLSRRLPGEEDGNVQVLQTQWVTGLAVRISNILEEIPSTSRMRCLQPLLCVCAGSGLRYEIIEAPQVSYTESLPATGLEQRDMSQDLDTPSTTPSPDMKSLEVTRAREFLLLRLSELEQGILSNSVTVAKQLLLAIWSTFDEDTPPEQSHWMDIMTGTKSWTVFG</sequence>
<dbReference type="OrthoDB" id="406634at2759"/>
<evidence type="ECO:0000313" key="4">
    <source>
        <dbReference type="EMBL" id="KAF7557767.1"/>
    </source>
</evidence>
<dbReference type="AlphaFoldDB" id="A0A9P5LDD4"/>
<gene>
    <name evidence="4" type="ORF">G7Z17_g383</name>
</gene>
<dbReference type="GO" id="GO:0005634">
    <property type="term" value="C:nucleus"/>
    <property type="evidence" value="ECO:0007669"/>
    <property type="project" value="UniProtKB-SubCell"/>
</dbReference>
<feature type="compositionally biased region" description="Polar residues" evidence="3">
    <location>
        <begin position="311"/>
        <end position="320"/>
    </location>
</feature>
<keyword evidence="5" id="KW-1185">Reference proteome</keyword>
<dbReference type="Proteomes" id="UP000722485">
    <property type="component" value="Unassembled WGS sequence"/>
</dbReference>
<evidence type="ECO:0000256" key="1">
    <source>
        <dbReference type="ARBA" id="ARBA00004123"/>
    </source>
</evidence>
<protein>
    <submittedName>
        <fullName evidence="4">Uncharacterized protein</fullName>
    </submittedName>
</protein>
<dbReference type="GO" id="GO:0045944">
    <property type="term" value="P:positive regulation of transcription by RNA polymerase II"/>
    <property type="evidence" value="ECO:0007669"/>
    <property type="project" value="TreeGrafter"/>
</dbReference>
<proteinExistence type="predicted"/>
<name>A0A9P5LDD4_9HYPO</name>
<comment type="caution">
    <text evidence="4">The sequence shown here is derived from an EMBL/GenBank/DDBJ whole genome shotgun (WGS) entry which is preliminary data.</text>
</comment>